<organism evidence="16 17">
    <name type="scientific">Extremus antarcticus</name>
    <dbReference type="NCBI Taxonomy" id="702011"/>
    <lineage>
        <taxon>Eukaryota</taxon>
        <taxon>Fungi</taxon>
        <taxon>Dikarya</taxon>
        <taxon>Ascomycota</taxon>
        <taxon>Pezizomycotina</taxon>
        <taxon>Dothideomycetes</taxon>
        <taxon>Dothideomycetidae</taxon>
        <taxon>Mycosphaerellales</taxon>
        <taxon>Extremaceae</taxon>
        <taxon>Extremus</taxon>
    </lineage>
</organism>
<accession>A0AAJ0GC49</accession>
<dbReference type="GO" id="GO:0008270">
    <property type="term" value="F:zinc ion binding"/>
    <property type="evidence" value="ECO:0007669"/>
    <property type="project" value="UniProtKB-UniRule"/>
</dbReference>
<evidence type="ECO:0000313" key="17">
    <source>
        <dbReference type="Proteomes" id="UP001271007"/>
    </source>
</evidence>
<evidence type="ECO:0000256" key="12">
    <source>
        <dbReference type="ARBA" id="ARBA00077531"/>
    </source>
</evidence>
<evidence type="ECO:0000256" key="4">
    <source>
        <dbReference type="ARBA" id="ARBA00022723"/>
    </source>
</evidence>
<evidence type="ECO:0000256" key="3">
    <source>
        <dbReference type="ARBA" id="ARBA00022553"/>
    </source>
</evidence>
<evidence type="ECO:0000256" key="14">
    <source>
        <dbReference type="SAM" id="MobiDB-lite"/>
    </source>
</evidence>
<name>A0AAJ0GC49_9PEZI</name>
<dbReference type="GO" id="GO:0048254">
    <property type="term" value="P:snoRNA localization"/>
    <property type="evidence" value="ECO:0007669"/>
    <property type="project" value="TreeGrafter"/>
</dbReference>
<keyword evidence="2" id="KW-0690">Ribosome biogenesis</keyword>
<keyword evidence="4" id="KW-0479">Metal-binding</keyword>
<dbReference type="GO" id="GO:0000463">
    <property type="term" value="P:maturation of LSU-rRNA from tricistronic rRNA transcript (SSU-rRNA, 5.8S rRNA, LSU-rRNA)"/>
    <property type="evidence" value="ECO:0007669"/>
    <property type="project" value="TreeGrafter"/>
</dbReference>
<evidence type="ECO:0000256" key="1">
    <source>
        <dbReference type="ARBA" id="ARBA00022499"/>
    </source>
</evidence>
<keyword evidence="6" id="KW-0862">Zinc</keyword>
<comment type="similarity">
    <text evidence="9">Belongs to the BCD1 family.</text>
</comment>
<dbReference type="GO" id="GO:0070761">
    <property type="term" value="C:pre-snoRNP complex"/>
    <property type="evidence" value="ECO:0007669"/>
    <property type="project" value="TreeGrafter"/>
</dbReference>
<keyword evidence="1" id="KW-1017">Isopeptide bond</keyword>
<reference evidence="16" key="1">
    <citation type="submission" date="2023-04" db="EMBL/GenBank/DDBJ databases">
        <title>Black Yeasts Isolated from many extreme environments.</title>
        <authorList>
            <person name="Coleine C."/>
            <person name="Stajich J.E."/>
            <person name="Selbmann L."/>
        </authorList>
    </citation>
    <scope>NUCLEOTIDE SEQUENCE</scope>
    <source>
        <strain evidence="16">CCFEE 5312</strain>
    </source>
</reference>
<comment type="subunit">
    <text evidence="10">Interacts with FBL, SNU13, NOP58, NUFIP1, RUVBL1, RUVBL2 and TAF9. Interacts (via HIT-type zinc finger) with the RUVBL1/RUVBL2 complex in the presence of ADP.</text>
</comment>
<feature type="region of interest" description="Disordered" evidence="14">
    <location>
        <begin position="399"/>
        <end position="420"/>
    </location>
</feature>
<keyword evidence="17" id="KW-1185">Reference proteome</keyword>
<dbReference type="SUPFAM" id="SSF144232">
    <property type="entry name" value="HIT/MYND zinc finger-like"/>
    <property type="match status" value="1"/>
</dbReference>
<protein>
    <recommendedName>
        <fullName evidence="11">Box C/D snoRNA protein 1</fullName>
    </recommendedName>
    <alternativeName>
        <fullName evidence="12">Zinc finger HIT domain-containing protein 6</fullName>
    </alternativeName>
</protein>
<evidence type="ECO:0000256" key="5">
    <source>
        <dbReference type="ARBA" id="ARBA00022771"/>
    </source>
</evidence>
<dbReference type="AlphaFoldDB" id="A0AAJ0GC49"/>
<dbReference type="CDD" id="cd23023">
    <property type="entry name" value="zf-HIT_BCD1"/>
    <property type="match status" value="1"/>
</dbReference>
<evidence type="ECO:0000256" key="11">
    <source>
        <dbReference type="ARBA" id="ARBA00068630"/>
    </source>
</evidence>
<dbReference type="Pfam" id="PF25790">
    <property type="entry name" value="BCD1"/>
    <property type="match status" value="2"/>
</dbReference>
<feature type="domain" description="HIT-type" evidence="15">
    <location>
        <begin position="10"/>
        <end position="44"/>
    </location>
</feature>
<evidence type="ECO:0000256" key="8">
    <source>
        <dbReference type="ARBA" id="ARBA00049598"/>
    </source>
</evidence>
<dbReference type="GO" id="GO:0000492">
    <property type="term" value="P:box C/D snoRNP assembly"/>
    <property type="evidence" value="ECO:0007669"/>
    <property type="project" value="TreeGrafter"/>
</dbReference>
<proteinExistence type="inferred from homology"/>
<dbReference type="Gene3D" id="3.30.60.190">
    <property type="match status" value="1"/>
</dbReference>
<dbReference type="PROSITE" id="PS51083">
    <property type="entry name" value="ZF_HIT"/>
    <property type="match status" value="1"/>
</dbReference>
<dbReference type="InterPro" id="IPR051639">
    <property type="entry name" value="BCD1"/>
</dbReference>
<dbReference type="Proteomes" id="UP001271007">
    <property type="component" value="Unassembled WGS sequence"/>
</dbReference>
<dbReference type="InterPro" id="IPR057721">
    <property type="entry name" value="BCD1_alpha/beta"/>
</dbReference>
<dbReference type="PANTHER" id="PTHR13483">
    <property type="entry name" value="BOX C_D SNORNA PROTEIN 1-RELATED"/>
    <property type="match status" value="1"/>
</dbReference>
<dbReference type="EMBL" id="JAWDJX010000037">
    <property type="protein sequence ID" value="KAK3049832.1"/>
    <property type="molecule type" value="Genomic_DNA"/>
</dbReference>
<dbReference type="InterPro" id="IPR007529">
    <property type="entry name" value="Znf_HIT"/>
</dbReference>
<sequence>MDNASLSELCTICHTETPKYRCPRCKAQTCSLPCYKKHQQRAACNGKRDPTTYVKKSQWATPAGVDHDYNYLRSVERSIGDAGQDAQTRGIGVAAPAFKGTAKAWQPDSALMKYLNLNRITVDHAPLGMSRQKNNQTRISKKGRVTWSVEWIDADSTRYLQNECWESMPVGELFAMHKATLRNATERRSNKVSGSNPSGGHVRKRRQIANGPQCEADEQFLRQQSNHLQHVANPDLSGAVDSGDGDMGKTVQTEILDGTEEDPPLFEPHIAAEDESNQFNETDNAEDSDSSMSPVQIITEAQEDTALEPASNTGKEASDHTEQALQAPTRIHYYLHKTGTPSKHRILILLDPSATLTDALRGQIVQEYPTIYVLHVPPTALPSGFILGERYTRTFKPATDTKPAEANYGHRSEMQPVSAESKQIDANSILDMLKRDVTV</sequence>
<evidence type="ECO:0000256" key="7">
    <source>
        <dbReference type="ARBA" id="ARBA00022843"/>
    </source>
</evidence>
<evidence type="ECO:0000313" key="16">
    <source>
        <dbReference type="EMBL" id="KAK3049832.1"/>
    </source>
</evidence>
<comment type="function">
    <text evidence="8">Required for box C/D snoRNAs accumulation involved in snoRNA processing, snoRNA transport to the nucleolus and ribosome biogenesis.</text>
</comment>
<gene>
    <name evidence="16" type="primary">BCD1</name>
    <name evidence="16" type="ORF">LTR09_009008</name>
</gene>
<evidence type="ECO:0000256" key="6">
    <source>
        <dbReference type="ARBA" id="ARBA00022833"/>
    </source>
</evidence>
<keyword evidence="5 13" id="KW-0863">Zinc-finger</keyword>
<keyword evidence="7" id="KW-0832">Ubl conjugation</keyword>
<comment type="caution">
    <text evidence="16">The sequence shown here is derived from an EMBL/GenBank/DDBJ whole genome shotgun (WGS) entry which is preliminary data.</text>
</comment>
<dbReference type="PANTHER" id="PTHR13483:SF11">
    <property type="entry name" value="ZINC FINGER HIT DOMAIN-CONTAINING PROTEIN 3"/>
    <property type="match status" value="1"/>
</dbReference>
<dbReference type="Pfam" id="PF04438">
    <property type="entry name" value="zf-HIT"/>
    <property type="match status" value="1"/>
</dbReference>
<evidence type="ECO:0000256" key="9">
    <source>
        <dbReference type="ARBA" id="ARBA00049654"/>
    </source>
</evidence>
<evidence type="ECO:0000256" key="2">
    <source>
        <dbReference type="ARBA" id="ARBA00022517"/>
    </source>
</evidence>
<dbReference type="GO" id="GO:0005634">
    <property type="term" value="C:nucleus"/>
    <property type="evidence" value="ECO:0007669"/>
    <property type="project" value="TreeGrafter"/>
</dbReference>
<dbReference type="FunFam" id="3.30.60.190:FF:000001">
    <property type="entry name" value="box C/D snoRNA protein 1"/>
    <property type="match status" value="1"/>
</dbReference>
<feature type="region of interest" description="Disordered" evidence="14">
    <location>
        <begin position="184"/>
        <end position="206"/>
    </location>
</feature>
<keyword evidence="3" id="KW-0597">Phosphoprotein</keyword>
<evidence type="ECO:0000256" key="13">
    <source>
        <dbReference type="PROSITE-ProRule" id="PRU00453"/>
    </source>
</evidence>
<evidence type="ECO:0000256" key="10">
    <source>
        <dbReference type="ARBA" id="ARBA00061949"/>
    </source>
</evidence>
<evidence type="ECO:0000259" key="15">
    <source>
        <dbReference type="PROSITE" id="PS51083"/>
    </source>
</evidence>